<feature type="compositionally biased region" description="Low complexity" evidence="1">
    <location>
        <begin position="1822"/>
        <end position="1835"/>
    </location>
</feature>
<dbReference type="InterPro" id="IPR024983">
    <property type="entry name" value="CHAT_dom"/>
</dbReference>
<feature type="region of interest" description="Disordered" evidence="1">
    <location>
        <begin position="1784"/>
        <end position="1843"/>
    </location>
</feature>
<dbReference type="InterPro" id="IPR036885">
    <property type="entry name" value="SWIB_MDM2_dom_sf"/>
</dbReference>
<dbReference type="Gene3D" id="1.10.245.10">
    <property type="entry name" value="SWIB/MDM2 domain"/>
    <property type="match status" value="1"/>
</dbReference>
<dbReference type="InterPro" id="IPR019835">
    <property type="entry name" value="SWIB_domain"/>
</dbReference>
<dbReference type="PANTHER" id="PTHR19959">
    <property type="entry name" value="KINESIN LIGHT CHAIN"/>
    <property type="match status" value="1"/>
</dbReference>
<dbReference type="InterPro" id="IPR003121">
    <property type="entry name" value="SWIB_MDM2_domain"/>
</dbReference>
<dbReference type="Pfam" id="PF12770">
    <property type="entry name" value="CHAT"/>
    <property type="match status" value="1"/>
</dbReference>
<organism evidence="3 4">
    <name type="scientific">Rhizoctonia solani</name>
    <dbReference type="NCBI Taxonomy" id="456999"/>
    <lineage>
        <taxon>Eukaryota</taxon>
        <taxon>Fungi</taxon>
        <taxon>Dikarya</taxon>
        <taxon>Basidiomycota</taxon>
        <taxon>Agaricomycotina</taxon>
        <taxon>Agaricomycetes</taxon>
        <taxon>Cantharellales</taxon>
        <taxon>Ceratobasidiaceae</taxon>
        <taxon>Rhizoctonia</taxon>
    </lineage>
</organism>
<dbReference type="InterPro" id="IPR011990">
    <property type="entry name" value="TPR-like_helical_dom_sf"/>
</dbReference>
<sequence>MQRGALELLYVRCTANSRFRPEVDEIDKDIELLSRVLSIKPDGHADRALLLIRLGNSYDKRFDVLGQLNDLHKTIEYRNVARTLISNDSTDLPELLIDLTISLCQRFERIGKTEDLDQAVIYGSTAITLTPENHPSLTNRLINLGAAHSCRFERLGNQEDLEKAIECESRAVALTPNDHPQLPGRIANLSISYSHRFRRLGELSDLEQAIQYGTRAVASTSDDHPSLPTRLANLGASHSYRFQRVGELSSLEKAIKLGSRSVVLTPHGHPDMSRRLANLGTSYTYRFRRLGEVDDLERAIKCESLAVSTTPDNHPDLPGRLANLAASLNSRFEHLNELNDLEKAIKCGSRAVSLTSDEHPSLPDLPGLLANAGASYSSRFRRLGELSDLEQAIKYESRGVNLTNNDHPELPGRLFSLGSSYRYRFERLGELGDLERAIEYQSRAINLTPDGQPDLPERLAGLCICYNQQFKRTEEPLDLKKAIEYGSRAVSLTPDGHPDLPGRLDTLGSCYIRRFKRLDELDDLEKSIDYRRRAIVLTPDDHQDLPARLNNLVVSLNYRFERLGELDDLEAAVDRGSRAVSLIPNDHPDLPALLANIGTTHSYRFGRLGELNDLEQAIKFHHEAVILTPDDHHELPGRLANLGGSYTYRFERAGDLSDLQKGIEYGSRAIALTPDGHPEMPSRLANLGVCYDYRFKQLNNLNDLEHAIECNLCAVVSTPDNHPALPDYLANLGTSYYCQFQRLGEIVDVLKAIEYESRAVALIPDGHPYLSWQHFNLAKAYLSLSQYTEDPKHQQQSLDFFRLSVRSAAGTPRDRFGNAFKWAKQASRHKFLRPLEAYQAAIDLLPQFIWLGATTAQRYQDLLMAEALAVQAASAAIGSSEPALALEWLEHARCVVWNQNLMLRSPLDKLKSVDPCLAMHLQDVADSLYSASMESRESRAQKSVSVTPEQVAQEHRSLAKKYNELLAQIRKMPGFEDFLRPSKANDRCDALVVLPQQDSVQHLPLSKSDPVEGGTIKRRPVSLTQDIDFGNLLSDLWYGIVKPVLDHLGYSSNVSIAALPHITWCPTGILSFLPLHAAGDYDQPESRVFNYAVSSYTPTLTALLNTSPSTLTCDSQILVIAQAETPGQTKLPGTIKELACVKKHGQNKVNISELIDSQATKINVLDAMAKHDWVHFACHAQQNIHDPTRSGFFLQDDTLDLASINQGSFKNKGLAFLSACQTATGDDKLPDEVIHLASGMLMAGYSSVIGTMWPVADNDAAFVADKVYSQLMRNGEIGNGEAGKALHNAIAALREEIGEREFGRWVLFTHIGFLALVRPRDLAPSRLAMSTTYAVAQPQAPNLLQPPQELIRKRRNLLPVLFQMLSSESPEKVDHGRGLRIELQDGLQKMIKTRKTLRVFISHTCANQAWQASENTAPPNFETGEGVPSWTLRIQGRLLEPEGANSEGAGASTSAPKFSTFLKAMRVEIERDQSLYSEPNHTEWHNAPQEQPVNGFNITRRGDQPLTRIRIMLHLAPSDPSLVRFKLSPQLAHLLDMTSATRPDAISAMWNYVRSRGLFDKVDRRKVRSDEGLRTIANADMFDFHHIPDIVTRHLVQQEPIILNYELKLEANNPKPSPKAYDIVIDVDDVVLKTKLQEAYTAITQGDQPEIQNLEEKVQTKSLAKSTPCPSNANFVNRTLLTLNNSSIVGLRVNLGIWMLSSAKADGGTGNAKPGINLGDEDLRRSEFFRLPWVREAIGCERRIHVSLDLGNLAATIALASEALAAAAEALAEAARAISTVGDTFKNDEDANSTSNVTLPINIPDKPGNSSLERDQAIITESNHSQSDHNNQSNSIGQQSTSRFERGIKTTSTPIPSRPPTPDHTTAFASRINPNLPNTTLTRAAEKSRASEPESLLGAMKWHPTFPPGRNYIPLDQPADALALIAYMALQARLIVCVIPSSPKAYIPKLQIASQSLPAAPATPVARVPQPQQPPSPAPRLNVPTSSPSTNPVTIPAGNYYIVLDEASHLNVIPLIAYIALNTKKVICHIPEVEDVNRYHTLLKYIANLNVILHVGKSKKIKGRIQELKSKTGGILIKNIVSEWNSFWAKSLVDAVVYFGVPSDLTYYLNECNLKVDYSYLILTRTQYYSIQSKLSSHRRLQQHPLIRGSESFKPGGLLYALRQDLALRI</sequence>
<proteinExistence type="predicted"/>
<evidence type="ECO:0000313" key="3">
    <source>
        <dbReference type="EMBL" id="KAF8755000.1"/>
    </source>
</evidence>
<feature type="domain" description="DM2" evidence="2">
    <location>
        <begin position="1520"/>
        <end position="1597"/>
    </location>
</feature>
<gene>
    <name evidence="3" type="ORF">RHS01_05387</name>
</gene>
<feature type="region of interest" description="Disordered" evidence="1">
    <location>
        <begin position="1963"/>
        <end position="1989"/>
    </location>
</feature>
<dbReference type="CDD" id="cd10568">
    <property type="entry name" value="SWIB_like"/>
    <property type="match status" value="1"/>
</dbReference>
<name>A0A8H7M1C7_9AGAM</name>
<reference evidence="3" key="1">
    <citation type="submission" date="2020-09" db="EMBL/GenBank/DDBJ databases">
        <title>Comparative genome analyses of four rice-infecting Rhizoctonia solani isolates reveal extensive enrichment of homogalacturonan modification genes.</title>
        <authorList>
            <person name="Lee D.-Y."/>
            <person name="Jeon J."/>
            <person name="Kim K.-T."/>
            <person name="Cheong K."/>
            <person name="Song H."/>
            <person name="Choi G."/>
            <person name="Ko J."/>
            <person name="Opiyo S.O."/>
            <person name="Zuo S."/>
            <person name="Madhav S."/>
            <person name="Lee Y.-H."/>
            <person name="Wang G.-L."/>
        </authorList>
    </citation>
    <scope>NUCLEOTIDE SEQUENCE</scope>
    <source>
        <strain evidence="3">AG1-IA B2</strain>
    </source>
</reference>
<dbReference type="SUPFAM" id="SSF48452">
    <property type="entry name" value="TPR-like"/>
    <property type="match status" value="4"/>
</dbReference>
<dbReference type="SMART" id="SM00151">
    <property type="entry name" value="SWIB"/>
    <property type="match status" value="1"/>
</dbReference>
<evidence type="ECO:0000259" key="2">
    <source>
        <dbReference type="PROSITE" id="PS51925"/>
    </source>
</evidence>
<evidence type="ECO:0000256" key="1">
    <source>
        <dbReference type="SAM" id="MobiDB-lite"/>
    </source>
</evidence>
<dbReference type="Gene3D" id="1.25.40.10">
    <property type="entry name" value="Tetratricopeptide repeat domain"/>
    <property type="match status" value="4"/>
</dbReference>
<accession>A0A8H7M1C7</accession>
<protein>
    <submittedName>
        <fullName evidence="3">TPR-like protein</fullName>
    </submittedName>
</protein>
<evidence type="ECO:0000313" key="4">
    <source>
        <dbReference type="Proteomes" id="UP000614334"/>
    </source>
</evidence>
<dbReference type="PANTHER" id="PTHR19959:SF119">
    <property type="entry name" value="FUNGAL LIPASE-LIKE DOMAIN-CONTAINING PROTEIN"/>
    <property type="match status" value="1"/>
</dbReference>
<comment type="caution">
    <text evidence="3">The sequence shown here is derived from an EMBL/GenBank/DDBJ whole genome shotgun (WGS) entry which is preliminary data.</text>
</comment>
<dbReference type="EMBL" id="JACYCF010000009">
    <property type="protein sequence ID" value="KAF8755000.1"/>
    <property type="molecule type" value="Genomic_DNA"/>
</dbReference>
<dbReference type="PROSITE" id="PS51925">
    <property type="entry name" value="SWIB_MDM2"/>
    <property type="match status" value="1"/>
</dbReference>
<dbReference type="Pfam" id="PF02201">
    <property type="entry name" value="SWIB"/>
    <property type="match status" value="1"/>
</dbReference>
<dbReference type="Proteomes" id="UP000614334">
    <property type="component" value="Unassembled WGS sequence"/>
</dbReference>
<dbReference type="SUPFAM" id="SSF47592">
    <property type="entry name" value="SWIB/MDM2 domain"/>
    <property type="match status" value="1"/>
</dbReference>